<gene>
    <name evidence="2" type="ORF">JOF53_008158</name>
</gene>
<accession>A0ABS5AS87</accession>
<dbReference type="SUPFAM" id="SSF56601">
    <property type="entry name" value="beta-lactamase/transpeptidase-like"/>
    <property type="match status" value="1"/>
</dbReference>
<dbReference type="InterPro" id="IPR052907">
    <property type="entry name" value="Beta-lactamase/esterase"/>
</dbReference>
<organism evidence="2 3">
    <name type="scientific">Crossiella equi</name>
    <dbReference type="NCBI Taxonomy" id="130796"/>
    <lineage>
        <taxon>Bacteria</taxon>
        <taxon>Bacillati</taxon>
        <taxon>Actinomycetota</taxon>
        <taxon>Actinomycetes</taxon>
        <taxon>Pseudonocardiales</taxon>
        <taxon>Pseudonocardiaceae</taxon>
        <taxon>Crossiella</taxon>
    </lineage>
</organism>
<dbReference type="Proteomes" id="UP001519363">
    <property type="component" value="Unassembled WGS sequence"/>
</dbReference>
<proteinExistence type="predicted"/>
<evidence type="ECO:0000313" key="2">
    <source>
        <dbReference type="EMBL" id="MBP2479286.1"/>
    </source>
</evidence>
<dbReference type="Gene3D" id="3.40.710.10">
    <property type="entry name" value="DD-peptidase/beta-lactamase superfamily"/>
    <property type="match status" value="1"/>
</dbReference>
<dbReference type="PANTHER" id="PTHR43319:SF3">
    <property type="entry name" value="BETA-LACTAMASE-RELATED DOMAIN-CONTAINING PROTEIN"/>
    <property type="match status" value="1"/>
</dbReference>
<evidence type="ECO:0000259" key="1">
    <source>
        <dbReference type="Pfam" id="PF00144"/>
    </source>
</evidence>
<dbReference type="InterPro" id="IPR001466">
    <property type="entry name" value="Beta-lactam-related"/>
</dbReference>
<dbReference type="PANTHER" id="PTHR43319">
    <property type="entry name" value="BETA-LACTAMASE-RELATED"/>
    <property type="match status" value="1"/>
</dbReference>
<keyword evidence="3" id="KW-1185">Reference proteome</keyword>
<feature type="domain" description="Beta-lactamase-related" evidence="1">
    <location>
        <begin position="18"/>
        <end position="374"/>
    </location>
</feature>
<protein>
    <submittedName>
        <fullName evidence="2">CubicO group peptidase (Beta-lactamase class C family)</fullName>
    </submittedName>
</protein>
<comment type="caution">
    <text evidence="2">The sequence shown here is derived from an EMBL/GenBank/DDBJ whole genome shotgun (WGS) entry which is preliminary data.</text>
</comment>
<name>A0ABS5AS87_9PSEU</name>
<reference evidence="2 3" key="1">
    <citation type="submission" date="2021-03" db="EMBL/GenBank/DDBJ databases">
        <title>Sequencing the genomes of 1000 actinobacteria strains.</title>
        <authorList>
            <person name="Klenk H.-P."/>
        </authorList>
    </citation>
    <scope>NUCLEOTIDE SEQUENCE [LARGE SCALE GENOMIC DNA]</scope>
    <source>
        <strain evidence="2 3">DSM 44580</strain>
    </source>
</reference>
<dbReference type="Pfam" id="PF00144">
    <property type="entry name" value="Beta-lactamase"/>
    <property type="match status" value="1"/>
</dbReference>
<dbReference type="EMBL" id="JAGIOO010000001">
    <property type="protein sequence ID" value="MBP2479286.1"/>
    <property type="molecule type" value="Genomic_DNA"/>
</dbReference>
<dbReference type="InterPro" id="IPR012338">
    <property type="entry name" value="Beta-lactam/transpept-like"/>
</dbReference>
<evidence type="ECO:0000313" key="3">
    <source>
        <dbReference type="Proteomes" id="UP001519363"/>
    </source>
</evidence>
<sequence length="405" mass="43260">MPVHGLCAPRFAEVRAEFERNFAQRGETGASVHVTLDGEPVVDLWGGLADPGTGRRWTDYTFTHVWTATQGATALCAHVLAARGHLEMSAPVSRYWPEFAKGGKDGVLVAHLLNHQAGLPGLRDQLPRGAFYDWEQMTERLAAEEPLWAPGTRHGYHPFTFGFLVGELVRRVTGGSLAQFFEREIAGPLDLDFWLTLPEELDEAAAPVLPTPHLSELIPSMHLTALTDPDSPSGRALLNTGGYLSPGEADSRAARAAVLGGTGGLTNARGLACLYRPLALGGAVDGLRLVERCDVARAAAVSSASGSDAVTLVPTRFSLGFAKAVDNRHLPPADRDSLLWSEDAFGACGTGGSVGFADPAARLSFGYVTNRQGSGLGLNERGQSLIDATYRALGHRRLDGGLWYR</sequence>
<dbReference type="RefSeq" id="WP_086786553.1">
    <property type="nucleotide sequence ID" value="NZ_JAGIOO010000001.1"/>
</dbReference>